<dbReference type="SUPFAM" id="SSF53955">
    <property type="entry name" value="Lysozyme-like"/>
    <property type="match status" value="1"/>
</dbReference>
<gene>
    <name evidence="5" type="ORF">ACFSMZ_11360</name>
</gene>
<proteinExistence type="inferred from homology"/>
<feature type="domain" description="Transglycosylase SLT" evidence="4">
    <location>
        <begin position="59"/>
        <end position="154"/>
    </location>
</feature>
<evidence type="ECO:0000256" key="1">
    <source>
        <dbReference type="ARBA" id="ARBA00007734"/>
    </source>
</evidence>
<sequence>MARRKPSVGDAAAVSPDRSKVKRPRRSDRTPKRPSSRRRSARGSSQPSEKVAEYRTLVNRFAREYGVPADLAHAVVLVESNYFPNAKGSAGEVGLMQIKPSTARIMGYRGSVSGLFHPETNLRFGMKYLAKAYQLGKTTCGTILRYNAGHGAKRMNPVSSAYCEKVKRILGGKSR</sequence>
<name>A0ABW5DHD8_9HYPH</name>
<dbReference type="PANTHER" id="PTHR37423">
    <property type="entry name" value="SOLUBLE LYTIC MUREIN TRANSGLYCOSYLASE-RELATED"/>
    <property type="match status" value="1"/>
</dbReference>
<comment type="similarity">
    <text evidence="1">Belongs to the transglycosylase Slt family.</text>
</comment>
<evidence type="ECO:0000256" key="2">
    <source>
        <dbReference type="ARBA" id="ARBA00009387"/>
    </source>
</evidence>
<keyword evidence="6" id="KW-1185">Reference proteome</keyword>
<accession>A0ABW5DHD8</accession>
<evidence type="ECO:0000256" key="3">
    <source>
        <dbReference type="SAM" id="MobiDB-lite"/>
    </source>
</evidence>
<evidence type="ECO:0000313" key="6">
    <source>
        <dbReference type="Proteomes" id="UP001597373"/>
    </source>
</evidence>
<feature type="region of interest" description="Disordered" evidence="3">
    <location>
        <begin position="1"/>
        <end position="50"/>
    </location>
</feature>
<dbReference type="PANTHER" id="PTHR37423:SF2">
    <property type="entry name" value="MEMBRANE-BOUND LYTIC MUREIN TRANSGLYCOSYLASE C"/>
    <property type="match status" value="1"/>
</dbReference>
<comment type="caution">
    <text evidence="5">The sequence shown here is derived from an EMBL/GenBank/DDBJ whole genome shotgun (WGS) entry which is preliminary data.</text>
</comment>
<dbReference type="Pfam" id="PF01464">
    <property type="entry name" value="SLT"/>
    <property type="match status" value="1"/>
</dbReference>
<dbReference type="Proteomes" id="UP001597373">
    <property type="component" value="Unassembled WGS sequence"/>
</dbReference>
<feature type="compositionally biased region" description="Basic residues" evidence="3">
    <location>
        <begin position="20"/>
        <end position="41"/>
    </location>
</feature>
<dbReference type="RefSeq" id="WP_378188542.1">
    <property type="nucleotide sequence ID" value="NZ_BAABGS010000021.1"/>
</dbReference>
<dbReference type="Gene3D" id="1.10.530.10">
    <property type="match status" value="1"/>
</dbReference>
<protein>
    <submittedName>
        <fullName evidence="5">Lytic transglycosylase domain-containing protein</fullName>
    </submittedName>
</protein>
<evidence type="ECO:0000259" key="4">
    <source>
        <dbReference type="Pfam" id="PF01464"/>
    </source>
</evidence>
<organism evidence="5 6">
    <name type="scientific">Chelativorans composti</name>
    <dbReference type="NCBI Taxonomy" id="768533"/>
    <lineage>
        <taxon>Bacteria</taxon>
        <taxon>Pseudomonadati</taxon>
        <taxon>Pseudomonadota</taxon>
        <taxon>Alphaproteobacteria</taxon>
        <taxon>Hyphomicrobiales</taxon>
        <taxon>Phyllobacteriaceae</taxon>
        <taxon>Chelativorans</taxon>
    </lineage>
</organism>
<dbReference type="EMBL" id="JBHUIR010000038">
    <property type="protein sequence ID" value="MFD2260359.1"/>
    <property type="molecule type" value="Genomic_DNA"/>
</dbReference>
<evidence type="ECO:0000313" key="5">
    <source>
        <dbReference type="EMBL" id="MFD2260359.1"/>
    </source>
</evidence>
<reference evidence="6" key="1">
    <citation type="journal article" date="2019" name="Int. J. Syst. Evol. Microbiol.">
        <title>The Global Catalogue of Microorganisms (GCM) 10K type strain sequencing project: providing services to taxonomists for standard genome sequencing and annotation.</title>
        <authorList>
            <consortium name="The Broad Institute Genomics Platform"/>
            <consortium name="The Broad Institute Genome Sequencing Center for Infectious Disease"/>
            <person name="Wu L."/>
            <person name="Ma J."/>
        </authorList>
    </citation>
    <scope>NUCLEOTIDE SEQUENCE [LARGE SCALE GENOMIC DNA]</scope>
    <source>
        <strain evidence="6">KCTC 23707</strain>
    </source>
</reference>
<dbReference type="InterPro" id="IPR008258">
    <property type="entry name" value="Transglycosylase_SLT_dom_1"/>
</dbReference>
<comment type="similarity">
    <text evidence="2">Belongs to the virb1 family.</text>
</comment>
<dbReference type="InterPro" id="IPR023346">
    <property type="entry name" value="Lysozyme-like_dom_sf"/>
</dbReference>